<proteinExistence type="predicted"/>
<organism evidence="2 3">
    <name type="scientific">Caenorhabditis nigoni</name>
    <dbReference type="NCBI Taxonomy" id="1611254"/>
    <lineage>
        <taxon>Eukaryota</taxon>
        <taxon>Metazoa</taxon>
        <taxon>Ecdysozoa</taxon>
        <taxon>Nematoda</taxon>
        <taxon>Chromadorea</taxon>
        <taxon>Rhabditida</taxon>
        <taxon>Rhabditina</taxon>
        <taxon>Rhabditomorpha</taxon>
        <taxon>Rhabditoidea</taxon>
        <taxon>Rhabditidae</taxon>
        <taxon>Peloderinae</taxon>
        <taxon>Caenorhabditis</taxon>
    </lineage>
</organism>
<dbReference type="AlphaFoldDB" id="A0A2G5U410"/>
<gene>
    <name evidence="2" type="primary">Cnig_chr_IV.g13980</name>
    <name evidence="2" type="ORF">B9Z55_013980</name>
</gene>
<keyword evidence="3" id="KW-1185">Reference proteome</keyword>
<keyword evidence="1" id="KW-0472">Membrane</keyword>
<feature type="transmembrane region" description="Helical" evidence="1">
    <location>
        <begin position="76"/>
        <end position="96"/>
    </location>
</feature>
<protein>
    <submittedName>
        <fullName evidence="2">Uncharacterized protein</fullName>
    </submittedName>
</protein>
<reference evidence="3" key="1">
    <citation type="submission" date="2017-10" db="EMBL/GenBank/DDBJ databases">
        <title>Rapid genome shrinkage in a self-fertile nematode reveals novel sperm competition proteins.</title>
        <authorList>
            <person name="Yin D."/>
            <person name="Schwarz E.M."/>
            <person name="Thomas C.G."/>
            <person name="Felde R.L."/>
            <person name="Korf I.F."/>
            <person name="Cutter A.D."/>
            <person name="Schartner C.M."/>
            <person name="Ralston E.J."/>
            <person name="Meyer B.J."/>
            <person name="Haag E.S."/>
        </authorList>
    </citation>
    <scope>NUCLEOTIDE SEQUENCE [LARGE SCALE GENOMIC DNA]</scope>
    <source>
        <strain evidence="3">JU1422</strain>
    </source>
</reference>
<name>A0A2G5U410_9PELO</name>
<dbReference type="Proteomes" id="UP000230233">
    <property type="component" value="Chromosome IV"/>
</dbReference>
<sequence>MQDLENEQRKWQMVDGQQVRTPYWTVVLQSSPSTFTSNICLLVVMTPKLHLSVSMPFIINVFGLAFYGVGLNSMGAGIGLTFGAINIGRGYGWRIIKERLLNRWKRHDRTIHLVDAFEWSPEYFSHMVSRFFSKQSFHRRGSQVPVVITENSDFGDLNTLIKVAANHLGFSSNLQSTYRVSYIATVTEKGEEIARLGSPLHQMIRKVSEYASRGSTVLAVDIRKMDKYYGGSFLMKARHKEYLELIKP</sequence>
<accession>A0A2G5U410</accession>
<evidence type="ECO:0000256" key="1">
    <source>
        <dbReference type="SAM" id="Phobius"/>
    </source>
</evidence>
<evidence type="ECO:0000313" key="2">
    <source>
        <dbReference type="EMBL" id="PIC34275.1"/>
    </source>
</evidence>
<keyword evidence="1" id="KW-1133">Transmembrane helix</keyword>
<feature type="transmembrane region" description="Helical" evidence="1">
    <location>
        <begin position="51"/>
        <end position="70"/>
    </location>
</feature>
<dbReference type="OrthoDB" id="10417194at2759"/>
<keyword evidence="1" id="KW-0812">Transmembrane</keyword>
<comment type="caution">
    <text evidence="2">The sequence shown here is derived from an EMBL/GenBank/DDBJ whole genome shotgun (WGS) entry which is preliminary data.</text>
</comment>
<evidence type="ECO:0000313" key="3">
    <source>
        <dbReference type="Proteomes" id="UP000230233"/>
    </source>
</evidence>
<dbReference type="EMBL" id="PDUG01000004">
    <property type="protein sequence ID" value="PIC34275.1"/>
    <property type="molecule type" value="Genomic_DNA"/>
</dbReference>